<gene>
    <name evidence="5" type="ORF">ATK78_0915</name>
</gene>
<feature type="domain" description="HTH araC/xylS-type" evidence="4">
    <location>
        <begin position="183"/>
        <end position="281"/>
    </location>
</feature>
<dbReference type="InterPro" id="IPR009057">
    <property type="entry name" value="Homeodomain-like_sf"/>
</dbReference>
<keyword evidence="1" id="KW-0805">Transcription regulation</keyword>
<sequence>MKRSSQIPTHTLQERGVAAFEIHEIKEIDLEGNVINHAHRDDNYIFFWQKTGRSKLIIDFQEIEASGSAILCIIPGQVHHGIYAIGTTAWFLAVDTSWVLDSFRSVFDGSTRNQAIPLDTSKARLFEESLQLLSALYESKQDYFNDQTRRSMLDVCISLFAVAYEQGEPPQPKAELRSTSITRQFKSMLLSRFRVIKSPSAYASLLNISSSYLNEVVKDTTGHPVSYWIHHEIILEAKRRLFYTDNTVKEISHDLGYQDTTYFIRLFGKTTGMSPLQFRQEYRK</sequence>
<dbReference type="InterPro" id="IPR020449">
    <property type="entry name" value="Tscrpt_reg_AraC-type_HTH"/>
</dbReference>
<comment type="caution">
    <text evidence="5">The sequence shown here is derived from an EMBL/GenBank/DDBJ whole genome shotgun (WGS) entry which is preliminary data.</text>
</comment>
<dbReference type="AlphaFoldDB" id="A0A4R6T094"/>
<organism evidence="5 6">
    <name type="scientific">Pedobacter metabolipauper</name>
    <dbReference type="NCBI Taxonomy" id="425513"/>
    <lineage>
        <taxon>Bacteria</taxon>
        <taxon>Pseudomonadati</taxon>
        <taxon>Bacteroidota</taxon>
        <taxon>Sphingobacteriia</taxon>
        <taxon>Sphingobacteriales</taxon>
        <taxon>Sphingobacteriaceae</taxon>
        <taxon>Pedobacter</taxon>
    </lineage>
</organism>
<dbReference type="Gene3D" id="1.10.10.60">
    <property type="entry name" value="Homeodomain-like"/>
    <property type="match status" value="1"/>
</dbReference>
<dbReference type="EMBL" id="SNYC01000003">
    <property type="protein sequence ID" value="TDQ11787.1"/>
    <property type="molecule type" value="Genomic_DNA"/>
</dbReference>
<evidence type="ECO:0000313" key="5">
    <source>
        <dbReference type="EMBL" id="TDQ11787.1"/>
    </source>
</evidence>
<proteinExistence type="predicted"/>
<evidence type="ECO:0000256" key="2">
    <source>
        <dbReference type="ARBA" id="ARBA00023125"/>
    </source>
</evidence>
<name>A0A4R6T094_9SPHI</name>
<evidence type="ECO:0000313" key="6">
    <source>
        <dbReference type="Proteomes" id="UP000295620"/>
    </source>
</evidence>
<keyword evidence="2 5" id="KW-0238">DNA-binding</keyword>
<dbReference type="SUPFAM" id="SSF51215">
    <property type="entry name" value="Regulatory protein AraC"/>
    <property type="match status" value="1"/>
</dbReference>
<evidence type="ECO:0000259" key="4">
    <source>
        <dbReference type="PROSITE" id="PS01124"/>
    </source>
</evidence>
<evidence type="ECO:0000256" key="1">
    <source>
        <dbReference type="ARBA" id="ARBA00023015"/>
    </source>
</evidence>
<dbReference type="GO" id="GO:0043565">
    <property type="term" value="F:sequence-specific DNA binding"/>
    <property type="evidence" value="ECO:0007669"/>
    <property type="project" value="InterPro"/>
</dbReference>
<dbReference type="SUPFAM" id="SSF46689">
    <property type="entry name" value="Homeodomain-like"/>
    <property type="match status" value="1"/>
</dbReference>
<dbReference type="OrthoDB" id="2585681at2"/>
<evidence type="ECO:0000256" key="3">
    <source>
        <dbReference type="ARBA" id="ARBA00023163"/>
    </source>
</evidence>
<dbReference type="InterPro" id="IPR018060">
    <property type="entry name" value="HTH_AraC"/>
</dbReference>
<dbReference type="RefSeq" id="WP_133574829.1">
    <property type="nucleotide sequence ID" value="NZ_SNYC01000003.1"/>
</dbReference>
<dbReference type="InterPro" id="IPR037923">
    <property type="entry name" value="HTH-like"/>
</dbReference>
<dbReference type="PANTHER" id="PTHR43280">
    <property type="entry name" value="ARAC-FAMILY TRANSCRIPTIONAL REGULATOR"/>
    <property type="match status" value="1"/>
</dbReference>
<keyword evidence="6" id="KW-1185">Reference proteome</keyword>
<dbReference type="PANTHER" id="PTHR43280:SF32">
    <property type="entry name" value="TRANSCRIPTIONAL REGULATORY PROTEIN"/>
    <property type="match status" value="1"/>
</dbReference>
<dbReference type="PRINTS" id="PR00032">
    <property type="entry name" value="HTHARAC"/>
</dbReference>
<keyword evidence="3" id="KW-0804">Transcription</keyword>
<accession>A0A4R6T094</accession>
<reference evidence="5 6" key="1">
    <citation type="submission" date="2019-03" db="EMBL/GenBank/DDBJ databases">
        <title>Genomic Encyclopedia of Archaeal and Bacterial Type Strains, Phase II (KMG-II): from individual species to whole genera.</title>
        <authorList>
            <person name="Goeker M."/>
        </authorList>
    </citation>
    <scope>NUCLEOTIDE SEQUENCE [LARGE SCALE GENOMIC DNA]</scope>
    <source>
        <strain evidence="5 6">DSM 19035</strain>
    </source>
</reference>
<dbReference type="GO" id="GO:0003700">
    <property type="term" value="F:DNA-binding transcription factor activity"/>
    <property type="evidence" value="ECO:0007669"/>
    <property type="project" value="InterPro"/>
</dbReference>
<dbReference type="Proteomes" id="UP000295620">
    <property type="component" value="Unassembled WGS sequence"/>
</dbReference>
<dbReference type="PROSITE" id="PS01124">
    <property type="entry name" value="HTH_ARAC_FAMILY_2"/>
    <property type="match status" value="1"/>
</dbReference>
<dbReference type="Pfam" id="PF12833">
    <property type="entry name" value="HTH_18"/>
    <property type="match status" value="1"/>
</dbReference>
<dbReference type="SMART" id="SM00342">
    <property type="entry name" value="HTH_ARAC"/>
    <property type="match status" value="1"/>
</dbReference>
<protein>
    <submittedName>
        <fullName evidence="5">AraC-like DNA-binding protein</fullName>
    </submittedName>
</protein>